<organism evidence="8 9">
    <name type="scientific">Tothia fuscella</name>
    <dbReference type="NCBI Taxonomy" id="1048955"/>
    <lineage>
        <taxon>Eukaryota</taxon>
        <taxon>Fungi</taxon>
        <taxon>Dikarya</taxon>
        <taxon>Ascomycota</taxon>
        <taxon>Pezizomycotina</taxon>
        <taxon>Dothideomycetes</taxon>
        <taxon>Pleosporomycetidae</taxon>
        <taxon>Venturiales</taxon>
        <taxon>Cylindrosympodiaceae</taxon>
        <taxon>Tothia</taxon>
    </lineage>
</organism>
<keyword evidence="9" id="KW-1185">Reference proteome</keyword>
<sequence length="503" mass="56108">MSAGSRRFRVKNVAIIGAGPSGLAAAKFLLAEKAFTRIDVFEQRNHVGGLWKYTPETSGDGLFAIPQTNPQVGLEKPVWTIGEEAGREPTFLSPIYERLETNIPKTLMAFSDKAFPEDVPLFPGHDTVQEYLEEYSKDVISLIKFGTQVQDVQLLESKTNEDSVVEEQWSVETLHLESGKTTKSTYHAVVVASGHFSTPHIPDIPGVSDWNAKYPGSISPSKYYRIPEAFAGQKVVVVGNSASGLDISSQLSSFAKSPVLLSQKSESYPAGGFSQNANIEPNSQISRFNPQDKTIHFSNGRIEHNVDTILFCTGYLYTMPFLQNLSPNPIGDGSRVEHTYQHLFYTPHPTLCFLVLPQKIIPFPLSEAQSSVIARVCSGRLSLPSQTEMEKWEKDTIAEQGEGGDFHTLKFPKDAEYINMLYDWAACAERREGLEGGGHGKLARRWGEWEFWARENFPGIRRAFVERGVGRRDVRGLWELGFDFGKRHERMGLEQPEGQVTSA</sequence>
<keyword evidence="4" id="KW-0274">FAD</keyword>
<dbReference type="InterPro" id="IPR050346">
    <property type="entry name" value="FMO-like"/>
</dbReference>
<name>A0A9P4U203_9PEZI</name>
<accession>A0A9P4U203</accession>
<evidence type="ECO:0000256" key="3">
    <source>
        <dbReference type="ARBA" id="ARBA00022630"/>
    </source>
</evidence>
<dbReference type="Pfam" id="PF00743">
    <property type="entry name" value="FMO-like"/>
    <property type="match status" value="2"/>
</dbReference>
<evidence type="ECO:0000313" key="9">
    <source>
        <dbReference type="Proteomes" id="UP000800235"/>
    </source>
</evidence>
<dbReference type="InterPro" id="IPR036188">
    <property type="entry name" value="FAD/NAD-bd_sf"/>
</dbReference>
<evidence type="ECO:0000256" key="6">
    <source>
        <dbReference type="ARBA" id="ARBA00023002"/>
    </source>
</evidence>
<dbReference type="InterPro" id="IPR020946">
    <property type="entry name" value="Flavin_mOase-like"/>
</dbReference>
<reference evidence="8" key="1">
    <citation type="journal article" date="2020" name="Stud. Mycol.">
        <title>101 Dothideomycetes genomes: a test case for predicting lifestyles and emergence of pathogens.</title>
        <authorList>
            <person name="Haridas S."/>
            <person name="Albert R."/>
            <person name="Binder M."/>
            <person name="Bloem J."/>
            <person name="Labutti K."/>
            <person name="Salamov A."/>
            <person name="Andreopoulos B."/>
            <person name="Baker S."/>
            <person name="Barry K."/>
            <person name="Bills G."/>
            <person name="Bluhm B."/>
            <person name="Cannon C."/>
            <person name="Castanera R."/>
            <person name="Culley D."/>
            <person name="Daum C."/>
            <person name="Ezra D."/>
            <person name="Gonzalez J."/>
            <person name="Henrissat B."/>
            <person name="Kuo A."/>
            <person name="Liang C."/>
            <person name="Lipzen A."/>
            <person name="Lutzoni F."/>
            <person name="Magnuson J."/>
            <person name="Mondo S."/>
            <person name="Nolan M."/>
            <person name="Ohm R."/>
            <person name="Pangilinan J."/>
            <person name="Park H.-J."/>
            <person name="Ramirez L."/>
            <person name="Alfaro M."/>
            <person name="Sun H."/>
            <person name="Tritt A."/>
            <person name="Yoshinaga Y."/>
            <person name="Zwiers L.-H."/>
            <person name="Turgeon B."/>
            <person name="Goodwin S."/>
            <person name="Spatafora J."/>
            <person name="Crous P."/>
            <person name="Grigoriev I."/>
        </authorList>
    </citation>
    <scope>NUCLEOTIDE SEQUENCE</scope>
    <source>
        <strain evidence="8">CBS 130266</strain>
    </source>
</reference>
<comment type="similarity">
    <text evidence="2">Belongs to the FMO family.</text>
</comment>
<evidence type="ECO:0000256" key="5">
    <source>
        <dbReference type="ARBA" id="ARBA00022857"/>
    </source>
</evidence>
<dbReference type="EMBL" id="MU007014">
    <property type="protein sequence ID" value="KAF2435229.1"/>
    <property type="molecule type" value="Genomic_DNA"/>
</dbReference>
<dbReference type="FunFam" id="3.50.50.60:FF:000138">
    <property type="entry name" value="Flavin-containing monooxygenase"/>
    <property type="match status" value="1"/>
</dbReference>
<keyword evidence="6" id="KW-0560">Oxidoreductase</keyword>
<dbReference type="GO" id="GO:0050660">
    <property type="term" value="F:flavin adenine dinucleotide binding"/>
    <property type="evidence" value="ECO:0007669"/>
    <property type="project" value="InterPro"/>
</dbReference>
<dbReference type="PRINTS" id="PR00370">
    <property type="entry name" value="FMOXYGENASE"/>
</dbReference>
<dbReference type="GO" id="GO:0004499">
    <property type="term" value="F:N,N-dimethylaniline monooxygenase activity"/>
    <property type="evidence" value="ECO:0007669"/>
    <property type="project" value="InterPro"/>
</dbReference>
<dbReference type="SUPFAM" id="SSF51905">
    <property type="entry name" value="FAD/NAD(P)-binding domain"/>
    <property type="match status" value="2"/>
</dbReference>
<gene>
    <name evidence="8" type="ORF">EJ08DRAFT_685627</name>
</gene>
<evidence type="ECO:0000256" key="1">
    <source>
        <dbReference type="ARBA" id="ARBA00001974"/>
    </source>
</evidence>
<dbReference type="GO" id="GO:0050661">
    <property type="term" value="F:NADP binding"/>
    <property type="evidence" value="ECO:0007669"/>
    <property type="project" value="InterPro"/>
</dbReference>
<comment type="caution">
    <text evidence="8">The sequence shown here is derived from an EMBL/GenBank/DDBJ whole genome shotgun (WGS) entry which is preliminary data.</text>
</comment>
<evidence type="ECO:0000256" key="2">
    <source>
        <dbReference type="ARBA" id="ARBA00009183"/>
    </source>
</evidence>
<comment type="cofactor">
    <cofactor evidence="1">
        <name>FAD</name>
        <dbReference type="ChEBI" id="CHEBI:57692"/>
    </cofactor>
</comment>
<evidence type="ECO:0000256" key="7">
    <source>
        <dbReference type="ARBA" id="ARBA00023033"/>
    </source>
</evidence>
<evidence type="ECO:0000313" key="8">
    <source>
        <dbReference type="EMBL" id="KAF2435229.1"/>
    </source>
</evidence>
<dbReference type="Gene3D" id="3.50.50.60">
    <property type="entry name" value="FAD/NAD(P)-binding domain"/>
    <property type="match status" value="2"/>
</dbReference>
<dbReference type="AlphaFoldDB" id="A0A9P4U203"/>
<dbReference type="Pfam" id="PF13450">
    <property type="entry name" value="NAD_binding_8"/>
    <property type="match status" value="1"/>
</dbReference>
<dbReference type="OrthoDB" id="66881at2759"/>
<dbReference type="PANTHER" id="PTHR23023">
    <property type="entry name" value="DIMETHYLANILINE MONOOXYGENASE"/>
    <property type="match status" value="1"/>
</dbReference>
<keyword evidence="5" id="KW-0521">NADP</keyword>
<keyword evidence="3" id="KW-0285">Flavoprotein</keyword>
<proteinExistence type="inferred from homology"/>
<protein>
    <submittedName>
        <fullName evidence="8">FAD/NAD(P)-binding domain-containing protein</fullName>
    </submittedName>
</protein>
<dbReference type="InterPro" id="IPR000960">
    <property type="entry name" value="Flavin_mOase"/>
</dbReference>
<evidence type="ECO:0000256" key="4">
    <source>
        <dbReference type="ARBA" id="ARBA00022827"/>
    </source>
</evidence>
<dbReference type="Proteomes" id="UP000800235">
    <property type="component" value="Unassembled WGS sequence"/>
</dbReference>
<keyword evidence="7" id="KW-0503">Monooxygenase</keyword>